<sequence length="80" mass="9471">MKLPDESYTYDFTDQWVQIGLPAKIKVLEEANHLPFEEQCRLCEKSGTLTMRGGYYDFVNGTFEQWKMWTEPMPPMPMPF</sequence>
<dbReference type="eggNOG" id="KOG1578">
    <property type="taxonomic scope" value="Eukaryota"/>
</dbReference>
<dbReference type="GO" id="GO:0004089">
    <property type="term" value="F:carbonate dehydratase activity"/>
    <property type="evidence" value="ECO:0007669"/>
    <property type="project" value="InterPro"/>
</dbReference>
<reference evidence="2 3" key="1">
    <citation type="journal article" date="2013" name="Genome Biol.">
        <title>The genome sequence of the most widely cultivated cacao type and its use to identify candidate genes regulating pod color.</title>
        <authorList>
            <person name="Motamayor J.C."/>
            <person name="Mockaitis K."/>
            <person name="Schmutz J."/>
            <person name="Haiminen N."/>
            <person name="Iii D.L."/>
            <person name="Cornejo O."/>
            <person name="Findley S.D."/>
            <person name="Zheng P."/>
            <person name="Utro F."/>
            <person name="Royaert S."/>
            <person name="Saski C."/>
            <person name="Jenkins J."/>
            <person name="Podicheti R."/>
            <person name="Zhao M."/>
            <person name="Scheffler B.E."/>
            <person name="Stack J.C."/>
            <person name="Feltus F.A."/>
            <person name="Mustiga G.M."/>
            <person name="Amores F."/>
            <person name="Phillips W."/>
            <person name="Marelli J.P."/>
            <person name="May G.D."/>
            <person name="Shapiro H."/>
            <person name="Ma J."/>
            <person name="Bustamante C.D."/>
            <person name="Schnell R.J."/>
            <person name="Main D."/>
            <person name="Gilbert D."/>
            <person name="Parida L."/>
            <person name="Kuhn D.N."/>
        </authorList>
    </citation>
    <scope>NUCLEOTIDE SEQUENCE [LARGE SCALE GENOMIC DNA]</scope>
    <source>
        <strain evidence="3">cv. Matina 1-6</strain>
    </source>
</reference>
<gene>
    <name evidence="2" type="ORF">TCM_012062</name>
</gene>
<dbReference type="PANTHER" id="PTHR11002">
    <property type="entry name" value="CARBONIC ANHYDRASE"/>
    <property type="match status" value="1"/>
</dbReference>
<dbReference type="STRING" id="3641.A0A061FUI5"/>
<dbReference type="AlphaFoldDB" id="A0A061FUI5"/>
<dbReference type="Gramene" id="EOY20718">
    <property type="protein sequence ID" value="EOY20718"/>
    <property type="gene ID" value="TCM_012062"/>
</dbReference>
<dbReference type="InParanoid" id="A0A061FUI5"/>
<name>A0A061FUI5_THECC</name>
<organism evidence="2 3">
    <name type="scientific">Theobroma cacao</name>
    <name type="common">Cacao</name>
    <name type="synonym">Cocoa</name>
    <dbReference type="NCBI Taxonomy" id="3641"/>
    <lineage>
        <taxon>Eukaryota</taxon>
        <taxon>Viridiplantae</taxon>
        <taxon>Streptophyta</taxon>
        <taxon>Embryophyta</taxon>
        <taxon>Tracheophyta</taxon>
        <taxon>Spermatophyta</taxon>
        <taxon>Magnoliopsida</taxon>
        <taxon>eudicotyledons</taxon>
        <taxon>Gunneridae</taxon>
        <taxon>Pentapetalae</taxon>
        <taxon>rosids</taxon>
        <taxon>malvids</taxon>
        <taxon>Malvales</taxon>
        <taxon>Malvaceae</taxon>
        <taxon>Byttnerioideae</taxon>
        <taxon>Theobroma</taxon>
    </lineage>
</organism>
<dbReference type="PANTHER" id="PTHR11002:SF45">
    <property type="entry name" value="CARBONIC ANHYDRASE"/>
    <property type="match status" value="1"/>
</dbReference>
<dbReference type="EMBL" id="CM001881">
    <property type="protein sequence ID" value="EOY20718.1"/>
    <property type="molecule type" value="Genomic_DNA"/>
</dbReference>
<evidence type="ECO:0000313" key="2">
    <source>
        <dbReference type="EMBL" id="EOY20718.1"/>
    </source>
</evidence>
<comment type="similarity">
    <text evidence="1">Belongs to the beta-class carbonic anhydrase family.</text>
</comment>
<accession>A0A061FUI5</accession>
<evidence type="ECO:0000313" key="3">
    <source>
        <dbReference type="Proteomes" id="UP000026915"/>
    </source>
</evidence>
<dbReference type="OMA" id="KMWTEPM"/>
<keyword evidence="3" id="KW-1185">Reference proteome</keyword>
<dbReference type="HOGENOM" id="CLU_181093_0_0_1"/>
<proteinExistence type="inferred from homology"/>
<dbReference type="InterPro" id="IPR001765">
    <property type="entry name" value="Carbonic_anhydrase"/>
</dbReference>
<protein>
    <recommendedName>
        <fullName evidence="4">Carbonic anhydrase</fullName>
    </recommendedName>
</protein>
<dbReference type="SUPFAM" id="SSF53056">
    <property type="entry name" value="beta-carbonic anhydrase, cab"/>
    <property type="match status" value="1"/>
</dbReference>
<dbReference type="GO" id="GO:0008270">
    <property type="term" value="F:zinc ion binding"/>
    <property type="evidence" value="ECO:0007669"/>
    <property type="project" value="InterPro"/>
</dbReference>
<dbReference type="InterPro" id="IPR036874">
    <property type="entry name" value="Carbonic_anhydrase_sf"/>
</dbReference>
<evidence type="ECO:0008006" key="4">
    <source>
        <dbReference type="Google" id="ProtNLM"/>
    </source>
</evidence>
<evidence type="ECO:0000256" key="1">
    <source>
        <dbReference type="ARBA" id="ARBA00006217"/>
    </source>
</evidence>
<dbReference type="Proteomes" id="UP000026915">
    <property type="component" value="Chromosome 3"/>
</dbReference>